<organism evidence="9 10">
    <name type="scientific">Strongyloides papillosus</name>
    <name type="common">Intestinal threadworm</name>
    <dbReference type="NCBI Taxonomy" id="174720"/>
    <lineage>
        <taxon>Eukaryota</taxon>
        <taxon>Metazoa</taxon>
        <taxon>Ecdysozoa</taxon>
        <taxon>Nematoda</taxon>
        <taxon>Chromadorea</taxon>
        <taxon>Rhabditida</taxon>
        <taxon>Tylenchina</taxon>
        <taxon>Panagrolaimomorpha</taxon>
        <taxon>Strongyloidoidea</taxon>
        <taxon>Strongyloididae</taxon>
        <taxon>Strongyloides</taxon>
    </lineage>
</organism>
<dbReference type="WBParaSite" id="SPAL_0000587600.1">
    <property type="protein sequence ID" value="SPAL_0000587600.1"/>
    <property type="gene ID" value="SPAL_0000587600"/>
</dbReference>
<dbReference type="PANTHER" id="PTHR10127:SF802">
    <property type="entry name" value="ZINC METALLOPROTEINASE NAS-10"/>
    <property type="match status" value="1"/>
</dbReference>
<dbReference type="SMART" id="SM00235">
    <property type="entry name" value="ZnMc"/>
    <property type="match status" value="1"/>
</dbReference>
<feature type="domain" description="Peptidase M12A" evidence="8">
    <location>
        <begin position="7"/>
        <end position="214"/>
    </location>
</feature>
<evidence type="ECO:0000256" key="5">
    <source>
        <dbReference type="PROSITE-ProRule" id="PRU01211"/>
    </source>
</evidence>
<dbReference type="Gene3D" id="3.40.390.10">
    <property type="entry name" value="Collagenase (Catalytic Domain)"/>
    <property type="match status" value="1"/>
</dbReference>
<dbReference type="InterPro" id="IPR006026">
    <property type="entry name" value="Peptidase_Metallo"/>
</dbReference>
<dbReference type="GO" id="GO:0008270">
    <property type="term" value="F:zinc ion binding"/>
    <property type="evidence" value="ECO:0007669"/>
    <property type="project" value="UniProtKB-UniRule"/>
</dbReference>
<keyword evidence="2 5" id="KW-0862">Zinc</keyword>
<sequence length="374" mass="43074">MFIYRENRIVNKRDIFADEYDSWKFPIKYQIDTKLGGTFIKAAIEEIEKNTCITFNETNLSKNDTQGIVFQLSNICASGIGLIDSKHTQKIQLTKECSRNKGVILHEIGHALGLVHEQSRTDRDKYVEVSDRNIQSNEKVNFDIQTLSIYKNFSIYYNYGSIMHYGQRDFEISSSTPVLKSVIHSEYNRMMGQRLHMTFNDFKQLNLAHCDKCNITGIKKIKEKTKGKTERKKKGKKKEKQKEKQNEKKNEKTKKDNPCLNGGYPNFTDCGKCICPLGYTGSMCKDLEKGEESCGNTTFQVTKERYNYALVGEKKCFIFLLAAEEKKIDIIVYYSNAKSKEICTEDVSHQIKHLADKGTTGLLLCSFRRDPIQL</sequence>
<feature type="region of interest" description="Disordered" evidence="7">
    <location>
        <begin position="224"/>
        <end position="255"/>
    </location>
</feature>
<keyword evidence="3 5" id="KW-0482">Metalloprotease</keyword>
<evidence type="ECO:0000256" key="3">
    <source>
        <dbReference type="ARBA" id="ARBA00023049"/>
    </source>
</evidence>
<dbReference type="PANTHER" id="PTHR10127">
    <property type="entry name" value="DISCOIDIN, CUB, EGF, LAMININ , AND ZINC METALLOPROTEASE DOMAIN CONTAINING"/>
    <property type="match status" value="1"/>
</dbReference>
<feature type="compositionally biased region" description="Basic residues" evidence="7">
    <location>
        <begin position="224"/>
        <end position="239"/>
    </location>
</feature>
<dbReference type="InterPro" id="IPR000742">
    <property type="entry name" value="EGF"/>
</dbReference>
<feature type="compositionally biased region" description="Basic and acidic residues" evidence="7">
    <location>
        <begin position="240"/>
        <end position="255"/>
    </location>
</feature>
<dbReference type="InterPro" id="IPR024079">
    <property type="entry name" value="MetalloPept_cat_dom_sf"/>
</dbReference>
<keyword evidence="9" id="KW-1185">Reference proteome</keyword>
<evidence type="ECO:0000256" key="4">
    <source>
        <dbReference type="ARBA" id="ARBA00023157"/>
    </source>
</evidence>
<keyword evidence="5 6" id="KW-0645">Protease</keyword>
<proteinExistence type="predicted"/>
<dbReference type="SUPFAM" id="SSF57196">
    <property type="entry name" value="EGF/Laminin"/>
    <property type="match status" value="1"/>
</dbReference>
<dbReference type="GO" id="GO:0004222">
    <property type="term" value="F:metalloendopeptidase activity"/>
    <property type="evidence" value="ECO:0007669"/>
    <property type="project" value="UniProtKB-UniRule"/>
</dbReference>
<dbReference type="AlphaFoldDB" id="A0A0N5BIU6"/>
<dbReference type="PROSITE" id="PS51864">
    <property type="entry name" value="ASTACIN"/>
    <property type="match status" value="1"/>
</dbReference>
<dbReference type="InterPro" id="IPR001506">
    <property type="entry name" value="Peptidase_M12A"/>
</dbReference>
<dbReference type="GO" id="GO:0006508">
    <property type="term" value="P:proteolysis"/>
    <property type="evidence" value="ECO:0007669"/>
    <property type="project" value="UniProtKB-KW"/>
</dbReference>
<evidence type="ECO:0000256" key="2">
    <source>
        <dbReference type="ARBA" id="ARBA00022833"/>
    </source>
</evidence>
<dbReference type="PRINTS" id="PR00480">
    <property type="entry name" value="ASTACIN"/>
</dbReference>
<evidence type="ECO:0000256" key="7">
    <source>
        <dbReference type="SAM" id="MobiDB-lite"/>
    </source>
</evidence>
<feature type="binding site" evidence="5">
    <location>
        <position position="116"/>
    </location>
    <ligand>
        <name>Zn(2+)</name>
        <dbReference type="ChEBI" id="CHEBI:29105"/>
        <note>catalytic</note>
    </ligand>
</feature>
<dbReference type="Pfam" id="PF01400">
    <property type="entry name" value="Astacin"/>
    <property type="match status" value="1"/>
</dbReference>
<dbReference type="PROSITE" id="PS00022">
    <property type="entry name" value="EGF_1"/>
    <property type="match status" value="1"/>
</dbReference>
<evidence type="ECO:0000256" key="1">
    <source>
        <dbReference type="ARBA" id="ARBA00022723"/>
    </source>
</evidence>
<dbReference type="Proteomes" id="UP000046392">
    <property type="component" value="Unplaced"/>
</dbReference>
<feature type="binding site" evidence="5">
    <location>
        <position position="106"/>
    </location>
    <ligand>
        <name>Zn(2+)</name>
        <dbReference type="ChEBI" id="CHEBI:29105"/>
        <note>catalytic</note>
    </ligand>
</feature>
<accession>A0A0N5BIU6</accession>
<protein>
    <recommendedName>
        <fullName evidence="6">Metalloendopeptidase</fullName>
        <ecNumber evidence="6">3.4.24.-</ecNumber>
    </recommendedName>
</protein>
<dbReference type="SUPFAM" id="SSF55486">
    <property type="entry name" value="Metalloproteases ('zincins'), catalytic domain"/>
    <property type="match status" value="1"/>
</dbReference>
<keyword evidence="5 6" id="KW-0378">Hydrolase</keyword>
<evidence type="ECO:0000259" key="8">
    <source>
        <dbReference type="PROSITE" id="PS51864"/>
    </source>
</evidence>
<feature type="active site" evidence="5">
    <location>
        <position position="107"/>
    </location>
</feature>
<name>A0A0N5BIU6_STREA</name>
<evidence type="ECO:0000313" key="10">
    <source>
        <dbReference type="WBParaSite" id="SPAL_0000587600.1"/>
    </source>
</evidence>
<keyword evidence="1 5" id="KW-0479">Metal-binding</keyword>
<evidence type="ECO:0000313" key="9">
    <source>
        <dbReference type="Proteomes" id="UP000046392"/>
    </source>
</evidence>
<keyword evidence="4" id="KW-1015">Disulfide bond</keyword>
<feature type="binding site" evidence="5">
    <location>
        <position position="110"/>
    </location>
    <ligand>
        <name>Zn(2+)</name>
        <dbReference type="ChEBI" id="CHEBI:29105"/>
        <note>catalytic</note>
    </ligand>
</feature>
<comment type="caution">
    <text evidence="5">Lacks conserved residue(s) required for the propagation of feature annotation.</text>
</comment>
<dbReference type="EC" id="3.4.24.-" evidence="6"/>
<dbReference type="PROSITE" id="PS01186">
    <property type="entry name" value="EGF_2"/>
    <property type="match status" value="1"/>
</dbReference>
<reference evidence="10" key="1">
    <citation type="submission" date="2016-03" db="UniProtKB">
        <authorList>
            <consortium name="WormBaseParasite"/>
        </authorList>
    </citation>
    <scope>IDENTIFICATION</scope>
</reference>
<evidence type="ECO:0000256" key="6">
    <source>
        <dbReference type="RuleBase" id="RU361183"/>
    </source>
</evidence>
<comment type="cofactor">
    <cofactor evidence="5 6">
        <name>Zn(2+)</name>
        <dbReference type="ChEBI" id="CHEBI:29105"/>
    </cofactor>
    <text evidence="5 6">Binds 1 zinc ion per subunit.</text>
</comment>